<dbReference type="EMBL" id="JANBVN010000030">
    <property type="protein sequence ID" value="KAJ9160877.1"/>
    <property type="molecule type" value="Genomic_DNA"/>
</dbReference>
<dbReference type="GO" id="GO:0016787">
    <property type="term" value="F:hydrolase activity"/>
    <property type="evidence" value="ECO:0007669"/>
    <property type="project" value="UniProtKB-KW"/>
</dbReference>
<comment type="caution">
    <text evidence="3">The sequence shown here is derived from an EMBL/GenBank/DDBJ whole genome shotgun (WGS) entry which is preliminary data.</text>
</comment>
<reference evidence="3" key="1">
    <citation type="submission" date="2022-07" db="EMBL/GenBank/DDBJ databases">
        <title>Fungi with potential for degradation of polypropylene.</title>
        <authorList>
            <person name="Gostincar C."/>
        </authorList>
    </citation>
    <scope>NUCLEOTIDE SEQUENCE</scope>
    <source>
        <strain evidence="3">EXF-13287</strain>
    </source>
</reference>
<dbReference type="Proteomes" id="UP001174691">
    <property type="component" value="Unassembled WGS sequence"/>
</dbReference>
<dbReference type="InterPro" id="IPR010520">
    <property type="entry name" value="FrsA-like"/>
</dbReference>
<gene>
    <name evidence="3" type="ORF">NKR19_g2853</name>
</gene>
<proteinExistence type="predicted"/>
<dbReference type="AlphaFoldDB" id="A0AA38VRV4"/>
<sequence length="483" mass="53639">MATHATTAVADAATTLANQLRELAVASSSGTQGEPQTAVSSKPVSSSTQAQAHDKNETVPTATKPATTAGSLSATVPGRQWIMGKEAFEAKMSHHEGIKALWETKWKFPCSKSLYPFHDGKFEDFEPIFNFLIENNINDGTSPAYTEAFIRGAESLVCEADALSTLGNTRAASDHYLRACTVYRIARFPYVTSLPTINDETKWRAWTAQKEAYMKAASTWEHPVEEVMVPYTHARAGEGSTIPVYVRTPSPELRRETVILFTGLDGYRPDNTVRCEEFLARNWASVVVEIPGTADCPADPADPVAPERLWQSLLEWMESDGRFDMQRVMVWGLSSGGYYAVRIAHTHAKWLVGVVAQGAGCHHFFDKEWLERADGHEYPFQLTPAMALKHGYRTVEEYKDGVQEKFSLLENGILEKPSTRLLLVNGVLDGLMPIEDSMMLFEHGSPKEARLFPGLLHMGYPPANGSVYPWMESVMNQKVTKVE</sequence>
<organism evidence="3 4">
    <name type="scientific">Coniochaeta hoffmannii</name>
    <dbReference type="NCBI Taxonomy" id="91930"/>
    <lineage>
        <taxon>Eukaryota</taxon>
        <taxon>Fungi</taxon>
        <taxon>Dikarya</taxon>
        <taxon>Ascomycota</taxon>
        <taxon>Pezizomycotina</taxon>
        <taxon>Sordariomycetes</taxon>
        <taxon>Sordariomycetidae</taxon>
        <taxon>Coniochaetales</taxon>
        <taxon>Coniochaetaceae</taxon>
        <taxon>Coniochaeta</taxon>
    </lineage>
</organism>
<keyword evidence="4" id="KW-1185">Reference proteome</keyword>
<accession>A0AA38VRV4</accession>
<keyword evidence="1" id="KW-0378">Hydrolase</keyword>
<evidence type="ECO:0000256" key="2">
    <source>
        <dbReference type="SAM" id="MobiDB-lite"/>
    </source>
</evidence>
<dbReference type="SUPFAM" id="SSF53474">
    <property type="entry name" value="alpha/beta-Hydrolases"/>
    <property type="match status" value="1"/>
</dbReference>
<dbReference type="PANTHER" id="PTHR22946:SF12">
    <property type="entry name" value="CONIDIAL PIGMENT BIOSYNTHESIS PROTEIN AYG1 (AFU_ORTHOLOGUE AFUA_2G17550)"/>
    <property type="match status" value="1"/>
</dbReference>
<feature type="compositionally biased region" description="Low complexity" evidence="2">
    <location>
        <begin position="58"/>
        <end position="69"/>
    </location>
</feature>
<dbReference type="PANTHER" id="PTHR22946">
    <property type="entry name" value="DIENELACTONE HYDROLASE DOMAIN-CONTAINING PROTEIN-RELATED"/>
    <property type="match status" value="1"/>
</dbReference>
<name>A0AA38VRV4_9PEZI</name>
<dbReference type="FunFam" id="3.40.50.1820:FF:000145">
    <property type="entry name" value="Pigment biosynthesis protein"/>
    <property type="match status" value="1"/>
</dbReference>
<evidence type="ECO:0000256" key="1">
    <source>
        <dbReference type="ARBA" id="ARBA00022801"/>
    </source>
</evidence>
<feature type="region of interest" description="Disordered" evidence="2">
    <location>
        <begin position="25"/>
        <end position="73"/>
    </location>
</feature>
<evidence type="ECO:0000313" key="4">
    <source>
        <dbReference type="Proteomes" id="UP001174691"/>
    </source>
</evidence>
<dbReference type="Gene3D" id="3.40.50.1820">
    <property type="entry name" value="alpha/beta hydrolase"/>
    <property type="match status" value="1"/>
</dbReference>
<evidence type="ECO:0000313" key="3">
    <source>
        <dbReference type="EMBL" id="KAJ9160877.1"/>
    </source>
</evidence>
<dbReference type="InterPro" id="IPR050261">
    <property type="entry name" value="FrsA_esterase"/>
</dbReference>
<dbReference type="InterPro" id="IPR029058">
    <property type="entry name" value="AB_hydrolase_fold"/>
</dbReference>
<dbReference type="Pfam" id="PF06500">
    <property type="entry name" value="FrsA-like"/>
    <property type="match status" value="1"/>
</dbReference>
<protein>
    <submittedName>
        <fullName evidence="3">Alpha/beta-hydrolase</fullName>
    </submittedName>
</protein>
<feature type="compositionally biased region" description="Polar residues" evidence="2">
    <location>
        <begin position="26"/>
        <end position="51"/>
    </location>
</feature>